<dbReference type="FunFam" id="3.40.50.300:FF:000006">
    <property type="entry name" value="DNA-binding transcriptional regulator NtrC"/>
    <property type="match status" value="1"/>
</dbReference>
<dbReference type="PROSITE" id="PS50110">
    <property type="entry name" value="RESPONSE_REGULATORY"/>
    <property type="match status" value="1"/>
</dbReference>
<reference evidence="10 11" key="1">
    <citation type="submission" date="2014-12" db="EMBL/GenBank/DDBJ databases">
        <title>Genomes of Geoalkalibacter ferrihydriticus and Geoalkalibacter subterraneus, two haloalkaliphilic metal-reducing members of the Geobacteraceae.</title>
        <authorList>
            <person name="Badalamenti J.P."/>
            <person name="Torres C.I."/>
            <person name="Krajmalnik-Brown R."/>
            <person name="Bond D.R."/>
        </authorList>
    </citation>
    <scope>NUCLEOTIDE SEQUENCE [LARGE SCALE GENOMIC DNA]</scope>
    <source>
        <strain evidence="10 11">DSM 17813</strain>
    </source>
</reference>
<feature type="coiled-coil region" evidence="7">
    <location>
        <begin position="113"/>
        <end position="140"/>
    </location>
</feature>
<evidence type="ECO:0000256" key="2">
    <source>
        <dbReference type="ARBA" id="ARBA00022840"/>
    </source>
</evidence>
<dbReference type="InterPro" id="IPR058031">
    <property type="entry name" value="AAA_lid_NorR"/>
</dbReference>
<dbReference type="InterPro" id="IPR000014">
    <property type="entry name" value="PAS"/>
</dbReference>
<dbReference type="Gene3D" id="3.40.50.300">
    <property type="entry name" value="P-loop containing nucleotide triphosphate hydrolases"/>
    <property type="match status" value="1"/>
</dbReference>
<dbReference type="InterPro" id="IPR025943">
    <property type="entry name" value="Sigma_54_int_dom_ATP-bd_2"/>
</dbReference>
<dbReference type="Pfam" id="PF00072">
    <property type="entry name" value="Response_reg"/>
    <property type="match status" value="1"/>
</dbReference>
<gene>
    <name evidence="10" type="ORF">GFER_13115</name>
</gene>
<dbReference type="Gene3D" id="1.10.8.60">
    <property type="match status" value="1"/>
</dbReference>
<dbReference type="CDD" id="cd00009">
    <property type="entry name" value="AAA"/>
    <property type="match status" value="1"/>
</dbReference>
<dbReference type="InterPro" id="IPR001789">
    <property type="entry name" value="Sig_transdc_resp-reg_receiver"/>
</dbReference>
<keyword evidence="5" id="KW-0804">Transcription</keyword>
<dbReference type="InterPro" id="IPR011006">
    <property type="entry name" value="CheY-like_superfamily"/>
</dbReference>
<dbReference type="NCBIfam" id="TIGR00229">
    <property type="entry name" value="sensory_box"/>
    <property type="match status" value="1"/>
</dbReference>
<keyword evidence="7" id="KW-0175">Coiled coil</keyword>
<dbReference type="PRINTS" id="PR01590">
    <property type="entry name" value="HTHFIS"/>
</dbReference>
<dbReference type="GO" id="GO:0000160">
    <property type="term" value="P:phosphorelay signal transduction system"/>
    <property type="evidence" value="ECO:0007669"/>
    <property type="project" value="InterPro"/>
</dbReference>
<protein>
    <submittedName>
        <fullName evidence="10">Fis family transcriptional regulator</fullName>
    </submittedName>
</protein>
<accession>A0A0C2HTK8</accession>
<keyword evidence="2" id="KW-0067">ATP-binding</keyword>
<dbReference type="InterPro" id="IPR035965">
    <property type="entry name" value="PAS-like_dom_sf"/>
</dbReference>
<feature type="domain" description="Response regulatory" evidence="9">
    <location>
        <begin position="4"/>
        <end position="118"/>
    </location>
</feature>
<dbReference type="SUPFAM" id="SSF55785">
    <property type="entry name" value="PYP-like sensor domain (PAS domain)"/>
    <property type="match status" value="1"/>
</dbReference>
<dbReference type="Pfam" id="PF00158">
    <property type="entry name" value="Sigma54_activat"/>
    <property type="match status" value="1"/>
</dbReference>
<dbReference type="PROSITE" id="PS50045">
    <property type="entry name" value="SIGMA54_INTERACT_4"/>
    <property type="match status" value="1"/>
</dbReference>
<feature type="modified residue" description="4-aspartylphosphate" evidence="6">
    <location>
        <position position="53"/>
    </location>
</feature>
<comment type="caution">
    <text evidence="10">The sequence shown here is derived from an EMBL/GenBank/DDBJ whole genome shotgun (WGS) entry which is preliminary data.</text>
</comment>
<evidence type="ECO:0000259" key="9">
    <source>
        <dbReference type="PROSITE" id="PS50110"/>
    </source>
</evidence>
<dbReference type="Pfam" id="PF02954">
    <property type="entry name" value="HTH_8"/>
    <property type="match status" value="1"/>
</dbReference>
<name>A0A0C2HTK8_9BACT</name>
<dbReference type="GO" id="GO:0006355">
    <property type="term" value="P:regulation of DNA-templated transcription"/>
    <property type="evidence" value="ECO:0007669"/>
    <property type="project" value="InterPro"/>
</dbReference>
<dbReference type="SUPFAM" id="SSF52172">
    <property type="entry name" value="CheY-like"/>
    <property type="match status" value="1"/>
</dbReference>
<dbReference type="PROSITE" id="PS00676">
    <property type="entry name" value="SIGMA54_INTERACT_2"/>
    <property type="match status" value="1"/>
</dbReference>
<dbReference type="GO" id="GO:0005524">
    <property type="term" value="F:ATP binding"/>
    <property type="evidence" value="ECO:0007669"/>
    <property type="project" value="UniProtKB-KW"/>
</dbReference>
<evidence type="ECO:0000256" key="1">
    <source>
        <dbReference type="ARBA" id="ARBA00022741"/>
    </source>
</evidence>
<dbReference type="InterPro" id="IPR003593">
    <property type="entry name" value="AAA+_ATPase"/>
</dbReference>
<dbReference type="InterPro" id="IPR009057">
    <property type="entry name" value="Homeodomain-like_sf"/>
</dbReference>
<evidence type="ECO:0000259" key="8">
    <source>
        <dbReference type="PROSITE" id="PS50045"/>
    </source>
</evidence>
<dbReference type="InterPro" id="IPR013656">
    <property type="entry name" value="PAS_4"/>
</dbReference>
<evidence type="ECO:0000313" key="11">
    <source>
        <dbReference type="Proteomes" id="UP000035068"/>
    </source>
</evidence>
<dbReference type="SUPFAM" id="SSF52540">
    <property type="entry name" value="P-loop containing nucleoside triphosphate hydrolases"/>
    <property type="match status" value="1"/>
</dbReference>
<dbReference type="Pfam" id="PF08448">
    <property type="entry name" value="PAS_4"/>
    <property type="match status" value="1"/>
</dbReference>
<dbReference type="PROSITE" id="PS00688">
    <property type="entry name" value="SIGMA54_INTERACT_3"/>
    <property type="match status" value="1"/>
</dbReference>
<dbReference type="InterPro" id="IPR002197">
    <property type="entry name" value="HTH_Fis"/>
</dbReference>
<dbReference type="Pfam" id="PF25601">
    <property type="entry name" value="AAA_lid_14"/>
    <property type="match status" value="1"/>
</dbReference>
<dbReference type="Gene3D" id="1.10.10.60">
    <property type="entry name" value="Homeodomain-like"/>
    <property type="match status" value="1"/>
</dbReference>
<dbReference type="RefSeq" id="WP_040100110.1">
    <property type="nucleotide sequence ID" value="NZ_JWJD01000005.1"/>
</dbReference>
<sequence length="560" mass="62378">MPQHILIVDDEESIRYTFSRFLPAPERVVHVAESYEEALERLSCTTYDLVFCDIILGGRNGIELLEEIRRRGLTLPVVMITGAPEVSSAAEALRLGAYDYLSKPVRREALLRIADKALQYKALRDEKEKLQADLQAVFRSVKDAILTTDHQLRLVQANEAARHICGISGELAGRKLEDLGLCGGTCFDLLRQSLERRRPLERERIECVHACHGRRIVSLSAAPLRGAHNEHRGAMLVIRDETRLDNLERRMQERPSFHDLVGASAAMQDVYELLETLAEVPTTVLITGESGTGKELVARALHEGGPRREGPMIRVNCAALSENLLESELFGHVRGAFTGAVKDKIGRFEAAQGGTLFLDEIGDISPALQLRLLRVLQEKEIERVGTTTPIPVDVRVVAATNQDLTERIRRGEFREDLFYRLKVVTVKLPPLRARREDIAPLVSHFLHQFNQKLGREVQDVAPAAMNLLLAYPWPGNVRELEHALEHACILCRNGRIEVEHLPAEMTAGENASAPDEATSLACIRRALSAAGGNKTKAARMLGISRRTVYRKLDEGSAPKD</sequence>
<evidence type="ECO:0000313" key="10">
    <source>
        <dbReference type="EMBL" id="KIH76152.1"/>
    </source>
</evidence>
<dbReference type="AlphaFoldDB" id="A0A0C2HTK8"/>
<keyword evidence="6" id="KW-0597">Phosphoprotein</keyword>
<keyword evidence="4" id="KW-0238">DNA-binding</keyword>
<dbReference type="CDD" id="cd00130">
    <property type="entry name" value="PAS"/>
    <property type="match status" value="1"/>
</dbReference>
<evidence type="ECO:0000256" key="6">
    <source>
        <dbReference type="PROSITE-ProRule" id="PRU00169"/>
    </source>
</evidence>
<evidence type="ECO:0000256" key="3">
    <source>
        <dbReference type="ARBA" id="ARBA00023015"/>
    </source>
</evidence>
<feature type="domain" description="Sigma-54 factor interaction" evidence="8">
    <location>
        <begin position="260"/>
        <end position="489"/>
    </location>
</feature>
<evidence type="ECO:0000256" key="5">
    <source>
        <dbReference type="ARBA" id="ARBA00023163"/>
    </source>
</evidence>
<proteinExistence type="predicted"/>
<dbReference type="Gene3D" id="3.40.50.2300">
    <property type="match status" value="1"/>
</dbReference>
<dbReference type="SMART" id="SM00382">
    <property type="entry name" value="AAA"/>
    <property type="match status" value="1"/>
</dbReference>
<keyword evidence="3" id="KW-0805">Transcription regulation</keyword>
<organism evidence="10 11">
    <name type="scientific">Geoalkalibacter ferrihydriticus DSM 17813</name>
    <dbReference type="NCBI Taxonomy" id="1121915"/>
    <lineage>
        <taxon>Bacteria</taxon>
        <taxon>Pseudomonadati</taxon>
        <taxon>Thermodesulfobacteriota</taxon>
        <taxon>Desulfuromonadia</taxon>
        <taxon>Desulfuromonadales</taxon>
        <taxon>Geoalkalibacteraceae</taxon>
        <taxon>Geoalkalibacter</taxon>
    </lineage>
</organism>
<dbReference type="PROSITE" id="PS00675">
    <property type="entry name" value="SIGMA54_INTERACT_1"/>
    <property type="match status" value="1"/>
</dbReference>
<dbReference type="InterPro" id="IPR027417">
    <property type="entry name" value="P-loop_NTPase"/>
</dbReference>
<dbReference type="SUPFAM" id="SSF46689">
    <property type="entry name" value="Homeodomain-like"/>
    <property type="match status" value="1"/>
</dbReference>
<evidence type="ECO:0000256" key="7">
    <source>
        <dbReference type="SAM" id="Coils"/>
    </source>
</evidence>
<dbReference type="Gene3D" id="3.30.450.20">
    <property type="entry name" value="PAS domain"/>
    <property type="match status" value="1"/>
</dbReference>
<dbReference type="GO" id="GO:0043565">
    <property type="term" value="F:sequence-specific DNA binding"/>
    <property type="evidence" value="ECO:0007669"/>
    <property type="project" value="InterPro"/>
</dbReference>
<dbReference type="PANTHER" id="PTHR32071">
    <property type="entry name" value="TRANSCRIPTIONAL REGULATORY PROTEIN"/>
    <property type="match status" value="1"/>
</dbReference>
<keyword evidence="11" id="KW-1185">Reference proteome</keyword>
<dbReference type="InterPro" id="IPR025944">
    <property type="entry name" value="Sigma_54_int_dom_CS"/>
</dbReference>
<dbReference type="Proteomes" id="UP000035068">
    <property type="component" value="Unassembled WGS sequence"/>
</dbReference>
<dbReference type="InterPro" id="IPR002078">
    <property type="entry name" value="Sigma_54_int"/>
</dbReference>
<dbReference type="InterPro" id="IPR025662">
    <property type="entry name" value="Sigma_54_int_dom_ATP-bd_1"/>
</dbReference>
<evidence type="ECO:0000256" key="4">
    <source>
        <dbReference type="ARBA" id="ARBA00023125"/>
    </source>
</evidence>
<keyword evidence="1" id="KW-0547">Nucleotide-binding</keyword>
<dbReference type="PANTHER" id="PTHR32071:SF113">
    <property type="entry name" value="ALGINATE BIOSYNTHESIS TRANSCRIPTIONAL REGULATORY PROTEIN ALGB"/>
    <property type="match status" value="1"/>
</dbReference>
<dbReference type="EMBL" id="JWJD01000005">
    <property type="protein sequence ID" value="KIH76152.1"/>
    <property type="molecule type" value="Genomic_DNA"/>
</dbReference>
<dbReference type="SMART" id="SM00448">
    <property type="entry name" value="REC"/>
    <property type="match status" value="1"/>
</dbReference>